<dbReference type="Proteomes" id="UP001385951">
    <property type="component" value="Unassembled WGS sequence"/>
</dbReference>
<feature type="region of interest" description="Disordered" evidence="3">
    <location>
        <begin position="1"/>
        <end position="29"/>
    </location>
</feature>
<keyword evidence="1" id="KW-0677">Repeat</keyword>
<dbReference type="Gene3D" id="1.25.40.10">
    <property type="entry name" value="Tetratricopeptide repeat domain"/>
    <property type="match status" value="1"/>
</dbReference>
<sequence>MSHSHGPGQPSHTHGPQPAAPQQPTVAIRPPDPVMQAVIEDSFSPVNIALGAPDNVSALCASHRLEKCADCDVDFTALNRVSRTLLLNPNLRCPPPPQVVSQKLSQAITVTKEEGNALFKAGQTDKAIQRYSMSINVAAQRPSWEASQLMREELSTVLSNRSAAYLDMGDYIGALVDAEAVINFKRPWSKGHFRKAKALMKLERYYEAREAIELGLSFEPGNVEMSQMLSEIQSELAKRAAVKP</sequence>
<evidence type="ECO:0000313" key="5">
    <source>
        <dbReference type="Proteomes" id="UP001385951"/>
    </source>
</evidence>
<proteinExistence type="predicted"/>
<keyword evidence="2" id="KW-0802">TPR repeat</keyword>
<dbReference type="InterPro" id="IPR011990">
    <property type="entry name" value="TPR-like_helical_dom_sf"/>
</dbReference>
<dbReference type="SUPFAM" id="SSF48452">
    <property type="entry name" value="TPR-like"/>
    <property type="match status" value="1"/>
</dbReference>
<dbReference type="GO" id="GO:0051879">
    <property type="term" value="F:Hsp90 protein binding"/>
    <property type="evidence" value="ECO:0007669"/>
    <property type="project" value="TreeGrafter"/>
</dbReference>
<evidence type="ECO:0000256" key="2">
    <source>
        <dbReference type="ARBA" id="ARBA00022803"/>
    </source>
</evidence>
<evidence type="ECO:0000256" key="1">
    <source>
        <dbReference type="ARBA" id="ARBA00022737"/>
    </source>
</evidence>
<dbReference type="InterPro" id="IPR019734">
    <property type="entry name" value="TPR_rpt"/>
</dbReference>
<reference evidence="4 5" key="1">
    <citation type="submission" date="2022-09" db="EMBL/GenBank/DDBJ databases">
        <authorList>
            <person name="Palmer J.M."/>
        </authorList>
    </citation>
    <scope>NUCLEOTIDE SEQUENCE [LARGE SCALE GENOMIC DNA]</scope>
    <source>
        <strain evidence="4 5">DSM 7382</strain>
    </source>
</reference>
<evidence type="ECO:0000256" key="3">
    <source>
        <dbReference type="SAM" id="MobiDB-lite"/>
    </source>
</evidence>
<dbReference type="PANTHER" id="PTHR22904">
    <property type="entry name" value="TPR REPEAT CONTAINING PROTEIN"/>
    <property type="match status" value="1"/>
</dbReference>
<evidence type="ECO:0000313" key="4">
    <source>
        <dbReference type="EMBL" id="KAK7687768.1"/>
    </source>
</evidence>
<comment type="caution">
    <text evidence="4">The sequence shown here is derived from an EMBL/GenBank/DDBJ whole genome shotgun (WGS) entry which is preliminary data.</text>
</comment>
<protein>
    <recommendedName>
        <fullName evidence="6">Translocation protein sec72</fullName>
    </recommendedName>
</protein>
<dbReference type="AlphaFoldDB" id="A0AAW0GCU6"/>
<dbReference type="EMBL" id="JASBNA010000012">
    <property type="protein sequence ID" value="KAK7687768.1"/>
    <property type="molecule type" value="Genomic_DNA"/>
</dbReference>
<evidence type="ECO:0008006" key="6">
    <source>
        <dbReference type="Google" id="ProtNLM"/>
    </source>
</evidence>
<dbReference type="SMART" id="SM00028">
    <property type="entry name" value="TPR"/>
    <property type="match status" value="3"/>
</dbReference>
<dbReference type="PANTHER" id="PTHR22904:SF523">
    <property type="entry name" value="STRESS-INDUCED-PHOSPHOPROTEIN 1"/>
    <property type="match status" value="1"/>
</dbReference>
<accession>A0AAW0GCU6</accession>
<keyword evidence="5" id="KW-1185">Reference proteome</keyword>
<organism evidence="4 5">
    <name type="scientific">Cerrena zonata</name>
    <dbReference type="NCBI Taxonomy" id="2478898"/>
    <lineage>
        <taxon>Eukaryota</taxon>
        <taxon>Fungi</taxon>
        <taxon>Dikarya</taxon>
        <taxon>Basidiomycota</taxon>
        <taxon>Agaricomycotina</taxon>
        <taxon>Agaricomycetes</taxon>
        <taxon>Polyporales</taxon>
        <taxon>Cerrenaceae</taxon>
        <taxon>Cerrena</taxon>
    </lineage>
</organism>
<name>A0AAW0GCU6_9APHY</name>
<gene>
    <name evidence="4" type="ORF">QCA50_008987</name>
</gene>